<comment type="caution">
    <text evidence="1">The sequence shown here is derived from an EMBL/GenBank/DDBJ whole genome shotgun (WGS) entry which is preliminary data.</text>
</comment>
<evidence type="ECO:0000313" key="1">
    <source>
        <dbReference type="EMBL" id="TMW88581.1"/>
    </source>
</evidence>
<name>A0A6N2B5I4_SOLCI</name>
<protein>
    <submittedName>
        <fullName evidence="1">Uncharacterized protein</fullName>
    </submittedName>
</protein>
<dbReference type="AlphaFoldDB" id="A0A6N2B5I4"/>
<reference evidence="1" key="1">
    <citation type="submission" date="2019-05" db="EMBL/GenBank/DDBJ databases">
        <title>The de novo reference genome and transcriptome assemblies of the wild tomato species Solanum chilense.</title>
        <authorList>
            <person name="Stam R."/>
            <person name="Nosenko T."/>
            <person name="Hoerger A.C."/>
            <person name="Stephan W."/>
            <person name="Seidel M.A."/>
            <person name="Kuhn J.M.M."/>
            <person name="Haberer G."/>
            <person name="Tellier A."/>
        </authorList>
    </citation>
    <scope>NUCLEOTIDE SEQUENCE</scope>
    <source>
        <tissue evidence="1">Mature leaves</tissue>
    </source>
</reference>
<proteinExistence type="predicted"/>
<feature type="non-terminal residue" evidence="1">
    <location>
        <position position="108"/>
    </location>
</feature>
<accession>A0A6N2B5I4</accession>
<dbReference type="EMBL" id="RXGB01004998">
    <property type="protein sequence ID" value="TMW88581.1"/>
    <property type="molecule type" value="Genomic_DNA"/>
</dbReference>
<gene>
    <name evidence="1" type="ORF">EJD97_018366</name>
</gene>
<organism evidence="1">
    <name type="scientific">Solanum chilense</name>
    <name type="common">Tomato</name>
    <name type="synonym">Lycopersicon chilense</name>
    <dbReference type="NCBI Taxonomy" id="4083"/>
    <lineage>
        <taxon>Eukaryota</taxon>
        <taxon>Viridiplantae</taxon>
        <taxon>Streptophyta</taxon>
        <taxon>Embryophyta</taxon>
        <taxon>Tracheophyta</taxon>
        <taxon>Spermatophyta</taxon>
        <taxon>Magnoliopsida</taxon>
        <taxon>eudicotyledons</taxon>
        <taxon>Gunneridae</taxon>
        <taxon>Pentapetalae</taxon>
        <taxon>asterids</taxon>
        <taxon>lamiids</taxon>
        <taxon>Solanales</taxon>
        <taxon>Solanaceae</taxon>
        <taxon>Solanoideae</taxon>
        <taxon>Solaneae</taxon>
        <taxon>Solanum</taxon>
        <taxon>Solanum subgen. Lycopersicon</taxon>
    </lineage>
</organism>
<sequence>MSENSPLSISLLSSPNKDGSKLLAYLFKRHLLTVLRRLEISVVVTLVSMRIQRTALAHFSARIYSIDQSFRISILNDNHIQLRSAVKNGSGEIAKGGLMEQALNSLTS</sequence>